<evidence type="ECO:0000256" key="3">
    <source>
        <dbReference type="ARBA" id="ARBA00022771"/>
    </source>
</evidence>
<dbReference type="PANTHER" id="PTHR46220:SF2">
    <property type="entry name" value="ADP-RIBOSYLATION FACTOR GTPASE-ACTIVATING PROTEIN AGD11-RELATED"/>
    <property type="match status" value="1"/>
</dbReference>
<evidence type="ECO:0000259" key="8">
    <source>
        <dbReference type="PROSITE" id="PS50004"/>
    </source>
</evidence>
<dbReference type="FunFam" id="2.60.40.150:FF:000190">
    <property type="entry name" value="ADP-ribosylation factor GTPase-activating protein AGD12"/>
    <property type="match status" value="1"/>
</dbReference>
<dbReference type="EMBL" id="JAIWQS010000009">
    <property type="protein sequence ID" value="KAJ8755798.1"/>
    <property type="molecule type" value="Genomic_DNA"/>
</dbReference>
<dbReference type="Gene3D" id="1.10.220.150">
    <property type="entry name" value="Arf GTPase activating protein"/>
    <property type="match status" value="1"/>
</dbReference>
<evidence type="ECO:0000256" key="7">
    <source>
        <dbReference type="SAM" id="MobiDB-lite"/>
    </source>
</evidence>
<dbReference type="PANTHER" id="PTHR46220">
    <property type="entry name" value="ADP-RIBOSYLATION FACTOR GTPASE-ACTIVATING PROTEIN AGD12"/>
    <property type="match status" value="1"/>
</dbReference>
<dbReference type="GO" id="GO:0008270">
    <property type="term" value="F:zinc ion binding"/>
    <property type="evidence" value="ECO:0007669"/>
    <property type="project" value="UniProtKB-KW"/>
</dbReference>
<keyword evidence="3 6" id="KW-0863">Zinc-finger</keyword>
<dbReference type="CDD" id="cd04038">
    <property type="entry name" value="C2_ArfGAP"/>
    <property type="match status" value="1"/>
</dbReference>
<dbReference type="SUPFAM" id="SSF57863">
    <property type="entry name" value="ArfGap/RecO-like zinc finger"/>
    <property type="match status" value="1"/>
</dbReference>
<dbReference type="CDD" id="cd08204">
    <property type="entry name" value="ArfGap"/>
    <property type="match status" value="1"/>
</dbReference>
<evidence type="ECO:0000256" key="5">
    <source>
        <dbReference type="ARBA" id="ARBA00022837"/>
    </source>
</evidence>
<feature type="compositionally biased region" description="Basic and acidic residues" evidence="7">
    <location>
        <begin position="185"/>
        <end position="196"/>
    </location>
</feature>
<dbReference type="PRINTS" id="PR00405">
    <property type="entry name" value="REVINTRACTNG"/>
</dbReference>
<keyword evidence="4" id="KW-0862">Zinc</keyword>
<keyword evidence="5" id="KW-0106">Calcium</keyword>
<dbReference type="SMART" id="SM00105">
    <property type="entry name" value="ArfGap"/>
    <property type="match status" value="1"/>
</dbReference>
<dbReference type="Proteomes" id="UP001159364">
    <property type="component" value="Linkage Group LG09"/>
</dbReference>
<sequence>MAEISAPQENDHAGSGTCLQDLLQKERHSHSRKGRQKLSGPQRKLEKLLSQSCNEHCADCGSPDPKWVSVNLGVFICIKCSGVHRSLGVHISKVLSAKLDDWTDEQVNSLMELGGNNVVNMKYEACIPDDYRKPKPDASIDERADFIRKKYEQLQFTNDDEPMLCIYPASRNTSSSQSSSSSHTSSHDKKNYDKQPTRHRIGSAFRNSWGRRESEHKHPKKTNSLAGMVEFVGLIKVNVVKGTNLAVRDMMSSDPYVILALGQQSVKTRVIKNNLNPVWNESLMLSIPQHIPPLKVLVYDKDTFSTDDFMGEAEIDIQPLVSAAKAYENSSIVEPTQLGKWVASKDNTLVKDGIITLEDGTVKQDVSLSLQNVERGVLEIELECVPLTQ</sequence>
<gene>
    <name evidence="10" type="ORF">K2173_024343</name>
</gene>
<evidence type="ECO:0000313" key="10">
    <source>
        <dbReference type="EMBL" id="KAJ8755798.1"/>
    </source>
</evidence>
<dbReference type="GO" id="GO:0005096">
    <property type="term" value="F:GTPase activator activity"/>
    <property type="evidence" value="ECO:0007669"/>
    <property type="project" value="UniProtKB-KW"/>
</dbReference>
<keyword evidence="2" id="KW-0479">Metal-binding</keyword>
<feature type="domain" description="Arf-GAP" evidence="9">
    <location>
        <begin position="42"/>
        <end position="164"/>
    </location>
</feature>
<feature type="domain" description="C2" evidence="8">
    <location>
        <begin position="216"/>
        <end position="331"/>
    </location>
</feature>
<evidence type="ECO:0000256" key="6">
    <source>
        <dbReference type="PROSITE-ProRule" id="PRU00288"/>
    </source>
</evidence>
<keyword evidence="11" id="KW-1185">Reference proteome</keyword>
<protein>
    <recommendedName>
        <fullName evidence="12">ADP-ribosylation factor GTPase-activating protein AGD11</fullName>
    </recommendedName>
</protein>
<dbReference type="Pfam" id="PF01412">
    <property type="entry name" value="ArfGap"/>
    <property type="match status" value="1"/>
</dbReference>
<dbReference type="FunFam" id="1.10.220.150:FF:000009">
    <property type="entry name" value="stromal membrane-associated protein 1 isoform X1"/>
    <property type="match status" value="1"/>
</dbReference>
<evidence type="ECO:0008006" key="12">
    <source>
        <dbReference type="Google" id="ProtNLM"/>
    </source>
</evidence>
<comment type="caution">
    <text evidence="10">The sequence shown here is derived from an EMBL/GenBank/DDBJ whole genome shotgun (WGS) entry which is preliminary data.</text>
</comment>
<dbReference type="Pfam" id="PF00168">
    <property type="entry name" value="C2"/>
    <property type="match status" value="1"/>
</dbReference>
<dbReference type="InterPro" id="IPR001164">
    <property type="entry name" value="ArfGAP_dom"/>
</dbReference>
<proteinExistence type="predicted"/>
<dbReference type="InterPro" id="IPR000008">
    <property type="entry name" value="C2_dom"/>
</dbReference>
<feature type="region of interest" description="Disordered" evidence="7">
    <location>
        <begin position="1"/>
        <end position="20"/>
    </location>
</feature>
<evidence type="ECO:0000313" key="11">
    <source>
        <dbReference type="Proteomes" id="UP001159364"/>
    </source>
</evidence>
<dbReference type="InterPro" id="IPR038508">
    <property type="entry name" value="ArfGAP_dom_sf"/>
</dbReference>
<organism evidence="10 11">
    <name type="scientific">Erythroxylum novogranatense</name>
    <dbReference type="NCBI Taxonomy" id="1862640"/>
    <lineage>
        <taxon>Eukaryota</taxon>
        <taxon>Viridiplantae</taxon>
        <taxon>Streptophyta</taxon>
        <taxon>Embryophyta</taxon>
        <taxon>Tracheophyta</taxon>
        <taxon>Spermatophyta</taxon>
        <taxon>Magnoliopsida</taxon>
        <taxon>eudicotyledons</taxon>
        <taxon>Gunneridae</taxon>
        <taxon>Pentapetalae</taxon>
        <taxon>rosids</taxon>
        <taxon>fabids</taxon>
        <taxon>Malpighiales</taxon>
        <taxon>Erythroxylaceae</taxon>
        <taxon>Erythroxylum</taxon>
    </lineage>
</organism>
<evidence type="ECO:0000256" key="2">
    <source>
        <dbReference type="ARBA" id="ARBA00022723"/>
    </source>
</evidence>
<dbReference type="Gene3D" id="2.60.40.150">
    <property type="entry name" value="C2 domain"/>
    <property type="match status" value="1"/>
</dbReference>
<dbReference type="InterPro" id="IPR037278">
    <property type="entry name" value="ARFGAP/RecO"/>
</dbReference>
<dbReference type="SMART" id="SM00239">
    <property type="entry name" value="C2"/>
    <property type="match status" value="1"/>
</dbReference>
<dbReference type="InterPro" id="IPR044518">
    <property type="entry name" value="ARF_GAP_AGD11/12/13"/>
</dbReference>
<dbReference type="AlphaFoldDB" id="A0AAV8SUS2"/>
<dbReference type="PROSITE" id="PS50004">
    <property type="entry name" value="C2"/>
    <property type="match status" value="1"/>
</dbReference>
<dbReference type="SUPFAM" id="SSF49562">
    <property type="entry name" value="C2 domain (Calcium/lipid-binding domain, CaLB)"/>
    <property type="match status" value="1"/>
</dbReference>
<name>A0AAV8SUS2_9ROSI</name>
<accession>A0AAV8SUS2</accession>
<reference evidence="10 11" key="1">
    <citation type="submission" date="2021-09" db="EMBL/GenBank/DDBJ databases">
        <title>Genomic insights and catalytic innovation underlie evolution of tropane alkaloids biosynthesis.</title>
        <authorList>
            <person name="Wang Y.-J."/>
            <person name="Tian T."/>
            <person name="Huang J.-P."/>
            <person name="Huang S.-X."/>
        </authorList>
    </citation>
    <scope>NUCLEOTIDE SEQUENCE [LARGE SCALE GENOMIC DNA]</scope>
    <source>
        <strain evidence="10">KIB-2018</strain>
        <tissue evidence="10">Leaf</tissue>
    </source>
</reference>
<evidence type="ECO:0000259" key="9">
    <source>
        <dbReference type="PROSITE" id="PS50115"/>
    </source>
</evidence>
<dbReference type="InterPro" id="IPR035892">
    <property type="entry name" value="C2_domain_sf"/>
</dbReference>
<dbReference type="GO" id="GO:0005543">
    <property type="term" value="F:phospholipid binding"/>
    <property type="evidence" value="ECO:0007669"/>
    <property type="project" value="InterPro"/>
</dbReference>
<keyword evidence="1" id="KW-0343">GTPase activation</keyword>
<feature type="compositionally biased region" description="Low complexity" evidence="7">
    <location>
        <begin position="173"/>
        <end position="184"/>
    </location>
</feature>
<evidence type="ECO:0000256" key="4">
    <source>
        <dbReference type="ARBA" id="ARBA00022833"/>
    </source>
</evidence>
<dbReference type="PROSITE" id="PS50115">
    <property type="entry name" value="ARFGAP"/>
    <property type="match status" value="1"/>
</dbReference>
<feature type="region of interest" description="Disordered" evidence="7">
    <location>
        <begin position="167"/>
        <end position="222"/>
    </location>
</feature>
<evidence type="ECO:0000256" key="1">
    <source>
        <dbReference type="ARBA" id="ARBA00022468"/>
    </source>
</evidence>